<name>A0ABM1B3M3_LIMPO</name>
<dbReference type="PANTHER" id="PTHR12811">
    <property type="entry name" value="VACUOLAR PROTEIN SORTING VPS16"/>
    <property type="match status" value="1"/>
</dbReference>
<dbReference type="Pfam" id="PF04841">
    <property type="entry name" value="Vps16_N"/>
    <property type="match status" value="1"/>
</dbReference>
<keyword evidence="6" id="KW-1185">Reference proteome</keyword>
<evidence type="ECO:0000256" key="2">
    <source>
        <dbReference type="ARBA" id="ARBA00017947"/>
    </source>
</evidence>
<dbReference type="PIRSF" id="PIRSF007949">
    <property type="entry name" value="VPS16"/>
    <property type="match status" value="1"/>
</dbReference>
<comment type="subcellular location">
    <subcellularLocation>
        <location evidence="3">Late endosome membrane</location>
        <topology evidence="3">Peripheral membrane protein</topology>
        <orientation evidence="3">Cytoplasmic side</orientation>
    </subcellularLocation>
    <subcellularLocation>
        <location evidence="3">Lysosome membrane</location>
        <topology evidence="3">Peripheral membrane protein</topology>
        <orientation evidence="3">Cytoplasmic side</orientation>
    </subcellularLocation>
    <text evidence="3">Cytoplasmic, peripheral membrane protein associated with late endosomes/lysosomes.</text>
</comment>
<feature type="domain" description="Vps16 N-terminal" evidence="5">
    <location>
        <begin position="5"/>
        <end position="416"/>
    </location>
</feature>
<evidence type="ECO:0000313" key="6">
    <source>
        <dbReference type="Proteomes" id="UP000694941"/>
    </source>
</evidence>
<evidence type="ECO:0000313" key="7">
    <source>
        <dbReference type="RefSeq" id="XP_013774140.1"/>
    </source>
</evidence>
<comment type="function">
    <text evidence="3">Plays a role in vesicle-mediated protein trafficking to lysosomal compartments including the endocytic membrane transport and autophagic pathways. Believed to act as a core component of the putative HOPS and CORVET endosomal tethering complexes.</text>
</comment>
<evidence type="ECO:0000256" key="1">
    <source>
        <dbReference type="ARBA" id="ARBA00009250"/>
    </source>
</evidence>
<reference evidence="7" key="1">
    <citation type="submission" date="2025-08" db="UniProtKB">
        <authorList>
            <consortium name="RefSeq"/>
        </authorList>
    </citation>
    <scope>IDENTIFICATION</scope>
    <source>
        <tissue evidence="7">Muscle</tissue>
    </source>
</reference>
<dbReference type="InterPro" id="IPR038132">
    <property type="entry name" value="Vps16_C_sf"/>
</dbReference>
<dbReference type="InterPro" id="IPR006926">
    <property type="entry name" value="Vps16_N"/>
</dbReference>
<keyword evidence="3" id="KW-0967">Endosome</keyword>
<evidence type="ECO:0000259" key="4">
    <source>
        <dbReference type="Pfam" id="PF04840"/>
    </source>
</evidence>
<evidence type="ECO:0000259" key="5">
    <source>
        <dbReference type="Pfam" id="PF04841"/>
    </source>
</evidence>
<feature type="domain" description="Vps16 C-terminal" evidence="4">
    <location>
        <begin position="514"/>
        <end position="831"/>
    </location>
</feature>
<keyword evidence="3" id="KW-0458">Lysosome</keyword>
<keyword evidence="3" id="KW-0813">Transport</keyword>
<accession>A0ABM1B3M3</accession>
<dbReference type="InterPro" id="IPR036322">
    <property type="entry name" value="WD40_repeat_dom_sf"/>
</dbReference>
<dbReference type="PANTHER" id="PTHR12811:SF0">
    <property type="entry name" value="VACUOLAR PROTEIN SORTING-ASSOCIATED PROTEIN 16 HOMOLOG"/>
    <property type="match status" value="1"/>
</dbReference>
<organism evidence="6 7">
    <name type="scientific">Limulus polyphemus</name>
    <name type="common">Atlantic horseshoe crab</name>
    <dbReference type="NCBI Taxonomy" id="6850"/>
    <lineage>
        <taxon>Eukaryota</taxon>
        <taxon>Metazoa</taxon>
        <taxon>Ecdysozoa</taxon>
        <taxon>Arthropoda</taxon>
        <taxon>Chelicerata</taxon>
        <taxon>Merostomata</taxon>
        <taxon>Xiphosura</taxon>
        <taxon>Limulidae</taxon>
        <taxon>Limulus</taxon>
    </lineage>
</organism>
<keyword evidence="3" id="KW-0653">Protein transport</keyword>
<dbReference type="GeneID" id="106459101"/>
<dbReference type="SUPFAM" id="SSF50978">
    <property type="entry name" value="WD40 repeat-like"/>
    <property type="match status" value="1"/>
</dbReference>
<proteinExistence type="inferred from homology"/>
<protein>
    <recommendedName>
        <fullName evidence="2 3">Vacuolar protein sorting-associated protein 16 homolog</fullName>
    </recommendedName>
</protein>
<dbReference type="Proteomes" id="UP000694941">
    <property type="component" value="Unplaced"/>
</dbReference>
<dbReference type="RefSeq" id="XP_013774140.1">
    <property type="nucleotide sequence ID" value="XM_013918686.2"/>
</dbReference>
<dbReference type="Gene3D" id="1.10.150.780">
    <property type="entry name" value="Vps16, C-terminal region"/>
    <property type="match status" value="1"/>
</dbReference>
<dbReference type="Pfam" id="PF04840">
    <property type="entry name" value="Vps16_C"/>
    <property type="match status" value="1"/>
</dbReference>
<sequence>MTLFTADWSPLGKKEYYRRTELYSIEWGEQLNLSDYIVAAGQFGGPVAIVRDDKQIQRVQFSGKPVIYIFSSCGQAISSIKWKSGRLIHMAWSSTEELVCVQDDGGVLLYDLFGNHQSAFSMSQEAKDTKVLECKIFNGNYGTGIAILTGSYRIFLTNNIKDPRVRRLAEIPGLEAPPSSWAVVVEDRESKVYVACEAWLYRLDQSERRCIQMNPSFDSPINAIIEIAVSWDGQHIALFSDSGALWTGSSDLEKKYCEFDTKCKSRPQQLVWCGTGAVIGYWQNILLLVGMEKDWINYVMDTPVFLIPELDGVRIIGNMTHEFLQKVPDAVSEIFRIGSLAPGALLLEASKEFQRKSHKADEYIRMIREKDQLEIAVQQCIQAAAHETLPTTQKMLLRAASFGKCFVPEMDSETFVKVCQNLRVLNAIRDHAVGLPLSWMQLEYLTIPMLLDRLVLRRLYCLAIRICQYLKVPDMQGASRILKHWACSKVRQTQLDDDKVAKQIANKLGFNPGISYSEIATEAVEHGHTQLAIKLLDFEPRASEQVPLLMKLKQNPQAMSKAIESGDSDLVYSVILHLRDTMTAGEFHMTIRNFPEAYSLFLKFCKEQDLERLRDMFYQEDDYGNEANCRVMESYLTARIERRISCLKCASEGYRKAKNEFSATQTEDEIKLIKYQTKLEEKYVEQKFLDLSLHQTIQQLLIDKLHKLADELRKEFKVPDKRFWWLKITVLAETGDWLELDKFSKYKKSPIGYEPFVDVCLKNGNKYEAQKYASKVRDENKVKYYIKVGLLEEAAKVAFEQKNKMALDMVQSQCGIMNRALAEKINSMKAQLG</sequence>
<gene>
    <name evidence="7" type="primary">LOC106459101</name>
</gene>
<dbReference type="InterPro" id="IPR006925">
    <property type="entry name" value="Vps16_C"/>
</dbReference>
<dbReference type="InterPro" id="IPR016534">
    <property type="entry name" value="VPS16"/>
</dbReference>
<comment type="similarity">
    <text evidence="1 3">Belongs to the VPS16 family.</text>
</comment>
<keyword evidence="3" id="KW-0472">Membrane</keyword>
<evidence type="ECO:0000256" key="3">
    <source>
        <dbReference type="PIRNR" id="PIRNR007949"/>
    </source>
</evidence>